<evidence type="ECO:0000256" key="1">
    <source>
        <dbReference type="ARBA" id="ARBA00004496"/>
    </source>
</evidence>
<evidence type="ECO:0000256" key="13">
    <source>
        <dbReference type="ARBA" id="ARBA00049360"/>
    </source>
</evidence>
<dbReference type="NCBIfam" id="TIGR01054">
    <property type="entry name" value="rgy"/>
    <property type="match status" value="1"/>
</dbReference>
<dbReference type="GeneID" id="5563151"/>
<dbReference type="SMART" id="SM00437">
    <property type="entry name" value="TOP1Ac"/>
    <property type="match status" value="1"/>
</dbReference>
<name>A8A9J9_IGNH4</name>
<dbReference type="GO" id="GO:0016887">
    <property type="term" value="F:ATP hydrolysis activity"/>
    <property type="evidence" value="ECO:0007669"/>
    <property type="project" value="RHEA"/>
</dbReference>
<comment type="miscellaneous">
    <text evidence="14">This enzyme is the only unique feature of hyperthermophilic bacteria/archaea known and seems to be essential for adaptation to life at high temperatures. It may play a role in stabilization of DNA at high temperatures.</text>
</comment>
<evidence type="ECO:0000256" key="6">
    <source>
        <dbReference type="ARBA" id="ARBA00022771"/>
    </source>
</evidence>
<keyword evidence="3 14" id="KW-0963">Cytoplasm</keyword>
<keyword evidence="5 14" id="KW-0547">Nucleotide-binding</keyword>
<dbReference type="OrthoDB" id="30963at2157"/>
<dbReference type="InterPro" id="IPR013824">
    <property type="entry name" value="Topo_IA_cen_sub1"/>
</dbReference>
<dbReference type="GO" id="GO:0008270">
    <property type="term" value="F:zinc ion binding"/>
    <property type="evidence" value="ECO:0007669"/>
    <property type="project" value="UniProtKB-UniRule"/>
</dbReference>
<dbReference type="InterPro" id="IPR013497">
    <property type="entry name" value="Topo_IA_cen"/>
</dbReference>
<keyword evidence="6 14" id="KW-0863">Zinc-finger</keyword>
<feature type="domain" description="RG N-terminal-type" evidence="18">
    <location>
        <begin position="1"/>
        <end position="39"/>
    </location>
</feature>
<accession>A8A9J9</accession>
<dbReference type="SMART" id="SM00382">
    <property type="entry name" value="AAA"/>
    <property type="match status" value="1"/>
</dbReference>
<dbReference type="HAMAP" id="MF_01125">
    <property type="entry name" value="Reverse_gyrase"/>
    <property type="match status" value="1"/>
</dbReference>
<evidence type="ECO:0000313" key="21">
    <source>
        <dbReference type="Proteomes" id="UP000000262"/>
    </source>
</evidence>
<evidence type="ECO:0000256" key="15">
    <source>
        <dbReference type="RuleBase" id="RU004026"/>
    </source>
</evidence>
<dbReference type="EC" id="5.6.2.-" evidence="14"/>
<comment type="cofactor">
    <cofactor evidence="14">
        <name>Zn(2+)</name>
        <dbReference type="ChEBI" id="CHEBI:29105"/>
    </cofactor>
    <text evidence="14">Binds 1 or 2 zinc ions per subunit.</text>
</comment>
<comment type="domain">
    <text evidence="14">Introduction of positive supercoils requires the cooperation of both domains. The helicase-like domain probably does not directly unwind DNA, but more likely acts by driving ATP-dependent conformational changes within the whole enzyme. A beta hairpin in the 'latch' region of the N-terminal domain plays a regulatory role in the enzyme, repressing topoisomerase activity in the absence of ATP and preventing the enzyme from acting as an ATP-independent relaxing enzyme; it also helps to coordinate nucleotide hydrolysis by the ATPase domain with the supercoiling activity of the topoisomerase domain.</text>
</comment>
<dbReference type="InterPro" id="IPR040569">
    <property type="entry name" value="Znf_Rg"/>
</dbReference>
<dbReference type="HOGENOM" id="CLU_002886_0_0_2"/>
<dbReference type="Gene3D" id="3.40.50.300">
    <property type="entry name" value="P-loop containing nucleotide triphosphate hydrolases"/>
    <property type="match status" value="4"/>
</dbReference>
<dbReference type="GO" id="GO:0160097">
    <property type="term" value="F:reverse gyrase activity"/>
    <property type="evidence" value="ECO:0007669"/>
    <property type="project" value="UniProtKB-UniRule"/>
</dbReference>
<proteinExistence type="inferred from homology"/>
<evidence type="ECO:0000256" key="14">
    <source>
        <dbReference type="HAMAP-Rule" id="MF_01125"/>
    </source>
</evidence>
<keyword evidence="21" id="KW-1185">Reference proteome</keyword>
<dbReference type="InterPro" id="IPR003593">
    <property type="entry name" value="AAA+_ATPase"/>
</dbReference>
<comment type="subcellular location">
    <subcellularLocation>
        <location evidence="1 14">Cytoplasm</location>
    </subcellularLocation>
</comment>
<comment type="subunit">
    <text evidence="2 14">Monomer.</text>
</comment>
<evidence type="ECO:0000256" key="11">
    <source>
        <dbReference type="ARBA" id="ARBA00023235"/>
    </source>
</evidence>
<feature type="domain" description="Helicase ATP-binding" evidence="17">
    <location>
        <begin position="71"/>
        <end position="244"/>
    </location>
</feature>
<feature type="active site" description="O-(5'-phospho-DNA)-tyrosine intermediate" evidence="14">
    <location>
        <position position="840"/>
    </location>
</feature>
<dbReference type="GO" id="GO:0008094">
    <property type="term" value="F:ATP-dependent activity, acting on DNA"/>
    <property type="evidence" value="ECO:0007669"/>
    <property type="project" value="UniProtKB-UniRule"/>
</dbReference>
<dbReference type="PROSITE" id="PS51192">
    <property type="entry name" value="HELICASE_ATP_BIND_1"/>
    <property type="match status" value="1"/>
</dbReference>
<dbReference type="InterPro" id="IPR023405">
    <property type="entry name" value="Topo_IA_core_domain"/>
</dbReference>
<evidence type="ECO:0000259" key="17">
    <source>
        <dbReference type="PROSITE" id="PS51192"/>
    </source>
</evidence>
<comment type="similarity">
    <text evidence="14">In the C-terminal section; belongs to the type IA topoisomerase family.</text>
</comment>
<evidence type="ECO:0000256" key="12">
    <source>
        <dbReference type="ARBA" id="ARBA00043976"/>
    </source>
</evidence>
<feature type="region of interest" description="Topoisomerase I" evidence="14">
    <location>
        <begin position="517"/>
        <end position="1087"/>
    </location>
</feature>
<keyword evidence="14" id="KW-0378">Hydrolase</keyword>
<evidence type="ECO:0000256" key="4">
    <source>
        <dbReference type="ARBA" id="ARBA00022723"/>
    </source>
</evidence>
<dbReference type="Gene3D" id="2.60.510.20">
    <property type="match status" value="1"/>
</dbReference>
<dbReference type="AlphaFoldDB" id="A8A9J9"/>
<dbReference type="KEGG" id="iho:Igni_0418"/>
<dbReference type="SUPFAM" id="SSF52540">
    <property type="entry name" value="P-loop containing nucleoside triphosphate hydrolases"/>
    <property type="match status" value="2"/>
</dbReference>
<evidence type="ECO:0000313" key="20">
    <source>
        <dbReference type="EMBL" id="ABU81601.1"/>
    </source>
</evidence>
<dbReference type="PROSITE" id="PS50880">
    <property type="entry name" value="TOPRIM"/>
    <property type="match status" value="1"/>
</dbReference>
<dbReference type="InterPro" id="IPR006171">
    <property type="entry name" value="TOPRIM_dom"/>
</dbReference>
<dbReference type="CDD" id="cd00186">
    <property type="entry name" value="TOP1Ac"/>
    <property type="match status" value="1"/>
</dbReference>
<keyword evidence="8 14" id="KW-0067">ATP-binding</keyword>
<keyword evidence="7 14" id="KW-0862">Zinc</keyword>
<evidence type="ECO:0000256" key="2">
    <source>
        <dbReference type="ARBA" id="ARBA00011245"/>
    </source>
</evidence>
<keyword evidence="4 14" id="KW-0479">Metal-binding</keyword>
<dbReference type="Pfam" id="PF00270">
    <property type="entry name" value="DEAD"/>
    <property type="match status" value="1"/>
</dbReference>
<keyword evidence="10 14" id="KW-0238">DNA-binding</keyword>
<evidence type="ECO:0000259" key="18">
    <source>
        <dbReference type="PROSITE" id="PS52036"/>
    </source>
</evidence>
<dbReference type="GO" id="GO:0003677">
    <property type="term" value="F:DNA binding"/>
    <property type="evidence" value="ECO:0007669"/>
    <property type="project" value="UniProtKB-UniRule"/>
</dbReference>
<dbReference type="SMART" id="SM00436">
    <property type="entry name" value="TOP1Bc"/>
    <property type="match status" value="1"/>
</dbReference>
<evidence type="ECO:0000256" key="3">
    <source>
        <dbReference type="ARBA" id="ARBA00022490"/>
    </source>
</evidence>
<dbReference type="InterPro" id="IPR014001">
    <property type="entry name" value="Helicase_ATP-bd"/>
</dbReference>
<dbReference type="PANTHER" id="PTHR43505:SF1">
    <property type="entry name" value="REVERSE GYRASE"/>
    <property type="match status" value="1"/>
</dbReference>
<dbReference type="EMBL" id="CP000816">
    <property type="protein sequence ID" value="ABU81601.1"/>
    <property type="molecule type" value="Genomic_DNA"/>
</dbReference>
<evidence type="ECO:0000256" key="9">
    <source>
        <dbReference type="ARBA" id="ARBA00023029"/>
    </source>
</evidence>
<dbReference type="Pfam" id="PF01131">
    <property type="entry name" value="Topoisom_bac"/>
    <property type="match status" value="1"/>
</dbReference>
<dbReference type="InterPro" id="IPR003602">
    <property type="entry name" value="Topo_IA_DNA-bd_dom"/>
</dbReference>
<feature type="domain" description="Topo IA-type catalytic" evidence="19">
    <location>
        <begin position="697"/>
        <end position="1086"/>
    </location>
</feature>
<dbReference type="SUPFAM" id="SSF56712">
    <property type="entry name" value="Prokaryotic type I DNA topoisomerase"/>
    <property type="match status" value="1"/>
</dbReference>
<evidence type="ECO:0000256" key="7">
    <source>
        <dbReference type="ARBA" id="ARBA00022833"/>
    </source>
</evidence>
<protein>
    <recommendedName>
        <fullName evidence="14 15">Reverse gyrase</fullName>
        <ecNumber evidence="14">5.6.2.-</ecNumber>
    </recommendedName>
</protein>
<dbReference type="PANTHER" id="PTHR43505">
    <property type="entry name" value="REVERSE GYRASE"/>
    <property type="match status" value="1"/>
</dbReference>
<dbReference type="Pfam" id="PF01751">
    <property type="entry name" value="Toprim"/>
    <property type="match status" value="1"/>
</dbReference>
<evidence type="ECO:0000256" key="10">
    <source>
        <dbReference type="ARBA" id="ARBA00023125"/>
    </source>
</evidence>
<dbReference type="PhylomeDB" id="A8A9J9"/>
<dbReference type="Pfam" id="PF17915">
    <property type="entry name" value="zf_Rg"/>
    <property type="match status" value="1"/>
</dbReference>
<dbReference type="Proteomes" id="UP000000262">
    <property type="component" value="Chromosome"/>
</dbReference>
<feature type="binding site" evidence="14">
    <location>
        <position position="67"/>
    </location>
    <ligand>
        <name>ATP</name>
        <dbReference type="ChEBI" id="CHEBI:30616"/>
    </ligand>
</feature>
<dbReference type="SMART" id="SM00493">
    <property type="entry name" value="TOPRIM"/>
    <property type="match status" value="1"/>
</dbReference>
<reference evidence="20 21" key="1">
    <citation type="journal article" date="2008" name="Genome Biol.">
        <title>A genomic analysis of the archaeal system Ignicoccus hospitalis-Nanoarchaeum equitans.</title>
        <authorList>
            <person name="Podar M."/>
            <person name="Anderson I."/>
            <person name="Makarova K.S."/>
            <person name="Elkins J.G."/>
            <person name="Ivanova N."/>
            <person name="Wall M.A."/>
            <person name="Lykidis A."/>
            <person name="Mavromatis K."/>
            <person name="Sun H."/>
            <person name="Hudson M.E."/>
            <person name="Chen W."/>
            <person name="Deciu C."/>
            <person name="Hutchison D."/>
            <person name="Eads J.R."/>
            <person name="Anderson A."/>
            <person name="Fernandes F."/>
            <person name="Szeto E."/>
            <person name="Lapidus A."/>
            <person name="Kyrpides N.C."/>
            <person name="Saier M.H.Jr."/>
            <person name="Richardson P.M."/>
            <person name="Rachel R."/>
            <person name="Huber H."/>
            <person name="Eisen J.A."/>
            <person name="Koonin E.V."/>
            <person name="Keller M."/>
            <person name="Stetter K.O."/>
        </authorList>
    </citation>
    <scope>NUCLEOTIDE SEQUENCE [LARGE SCALE GENOMIC DNA]</scope>
    <source>
        <strain evidence="21">KIN4/I / DSM 18386 / JCM 14125</strain>
    </source>
</reference>
<dbReference type="Gene3D" id="1.10.290.10">
    <property type="entry name" value="Topoisomerase I, domain 4"/>
    <property type="match status" value="1"/>
</dbReference>
<evidence type="ECO:0000259" key="16">
    <source>
        <dbReference type="PROSITE" id="PS50880"/>
    </source>
</evidence>
<evidence type="ECO:0000256" key="8">
    <source>
        <dbReference type="ARBA" id="ARBA00022840"/>
    </source>
</evidence>
<dbReference type="SMART" id="SM00487">
    <property type="entry name" value="DEXDc"/>
    <property type="match status" value="1"/>
</dbReference>
<sequence length="1087" mass="121098">MIEAVYQRSCPSCGGDVERERLLAGLPCSKCSEPRGLLAWKEVLEEEYEAFANFFKKAYGFELWGPQRAWAKLALSGSDAVLLAPTGTGKSTFLAALSSFLKRKGKRVLYVVPSKSLEEQVKERLAEEVDVITMRRLVRDPRAYRGYDVYIFDDVDSVMKSPKSATALIIALGLEEAVPIVNEMVDIIKKGLSDEGRRGRYEELKGELERLKDKKGSQVIMASATAGGGSLTAKLILSLLGLSPASAPPAIRYVDDVKMFHEDPVEGAAEVVRYFTSEGLKGIVFVHEGFPIEEVERALRERGVAAEVVKSGKLKALKKLEKGELDAVVAYSSRYGVAARGIDMPDVIRFAVFVRPPFKKFDLERGLNNPLTLLRVMKKLEMKEDTVKLFKMLSKLSEVELALLRRAMEEGGELEGFLGDALSALKEMKGKVLERLKGEKVVDKGFVVKDGKVFLLDPKTYLQASGRTSRLTPKGMTHGVSVVVYDDEDLMKAFEESLKDRVEFKEELVTPKGPKPVKAKNVLIVVESPTKAKTFARIMGGGGKVEVGGVAAHLAVHEFGGEALFAFIVATKGHLFDVTLDEVGTYGVELGEPVRVYYAPINRCRRCNLAWASSDPRCPKCGLPAESSSKVVEALRRLATVVDEVYLATDPDEEGEKIAWDVMAMIYPFNSNIKRMKYYEVTLRGLHEALSFLTTVDEGTVRSQIVRRLDDRLVGFAVSERLKAAFGDPNHGLGRVQGPVLKFVVERAKARKASAGYSVTLHLSNGDTLRLFVKTKEEALKLASVEEVKILKVEEEVEELKPLPPYTTDTMLEDASKLGLDPSRAMRVAQDLFEMGFITYHRTDSTRVSDAGIAVAREWITSKFEGLFAPRRWGEGGAHEAIRPTRPLSAEDLKLDFALNGMSFEALRLYDMIFRRFMASQMKEAKVRKVKVVYEVAGKRVESAWVAEILEPGWTSVWNIKTKDIKLEKVAKVVSSEVRRASLVQLPKVFEVIRWMKERGVGRPSTYAKTVENLRRHGYVVITPNNYVVSTKKGVAVAEYVERNFPELAEAEYTRRLEEAMELAKSDFWGAFNNTLRAFRALASLES</sequence>
<dbReference type="PROSITE" id="PS52039">
    <property type="entry name" value="TOPO_IA_2"/>
    <property type="match status" value="1"/>
</dbReference>
<dbReference type="PRINTS" id="PR00417">
    <property type="entry name" value="PRTPISMRASEI"/>
</dbReference>
<gene>
    <name evidence="14" type="primary">rgy</name>
    <name evidence="20" type="ordered locus">Igni_0418</name>
</gene>
<dbReference type="GO" id="GO:0006265">
    <property type="term" value="P:DNA topological change"/>
    <property type="evidence" value="ECO:0007669"/>
    <property type="project" value="UniProtKB-UniRule"/>
</dbReference>
<dbReference type="InterPro" id="IPR027417">
    <property type="entry name" value="P-loop_NTPase"/>
</dbReference>
<dbReference type="InterPro" id="IPR005736">
    <property type="entry name" value="Reverse_gyrase"/>
</dbReference>
<dbReference type="STRING" id="453591.Igni_0418"/>
<dbReference type="GO" id="GO:0005737">
    <property type="term" value="C:cytoplasm"/>
    <property type="evidence" value="ECO:0007669"/>
    <property type="project" value="UniProtKB-SubCell"/>
</dbReference>
<dbReference type="eggNOG" id="arCOG01526">
    <property type="taxonomic scope" value="Archaea"/>
</dbReference>
<comment type="similarity">
    <text evidence="12 14">In the N-terminal section; belongs to the DEAD box helicase family. DDVD subfamily.</text>
</comment>
<organism evidence="20 21">
    <name type="scientific">Ignicoccus hospitalis (strain KIN4/I / DSM 18386 / JCM 14125)</name>
    <dbReference type="NCBI Taxonomy" id="453591"/>
    <lineage>
        <taxon>Archaea</taxon>
        <taxon>Thermoproteota</taxon>
        <taxon>Thermoprotei</taxon>
        <taxon>Desulfurococcales</taxon>
        <taxon>Desulfurococcaceae</taxon>
        <taxon>Ignicoccus</taxon>
    </lineage>
</organism>
<dbReference type="RefSeq" id="WP_011998453.1">
    <property type="nucleotide sequence ID" value="NC_009776.1"/>
</dbReference>
<dbReference type="GO" id="GO:0005524">
    <property type="term" value="F:ATP binding"/>
    <property type="evidence" value="ECO:0007669"/>
    <property type="project" value="UniProtKB-UniRule"/>
</dbReference>
<dbReference type="PROSITE" id="PS52036">
    <property type="entry name" value="ZF_RG_N"/>
    <property type="match status" value="1"/>
</dbReference>
<feature type="domain" description="Toprim" evidence="16">
    <location>
        <begin position="521"/>
        <end position="681"/>
    </location>
</feature>
<dbReference type="InterPro" id="IPR003601">
    <property type="entry name" value="Topo_IA_2"/>
</dbReference>
<keyword evidence="11 14" id="KW-0413">Isomerase</keyword>
<keyword evidence="9 14" id="KW-0799">Topoisomerase</keyword>
<evidence type="ECO:0000259" key="19">
    <source>
        <dbReference type="PROSITE" id="PS52039"/>
    </source>
</evidence>
<dbReference type="GO" id="GO:0006260">
    <property type="term" value="P:DNA replication"/>
    <property type="evidence" value="ECO:0007669"/>
    <property type="project" value="UniProtKB-UniRule"/>
</dbReference>
<dbReference type="Gene3D" id="3.40.50.140">
    <property type="match status" value="1"/>
</dbReference>
<comment type="function">
    <text evidence="15">Modifies the topological state of DNA by introducing positive supercoils in an ATP-dependent process, increasing the linking number in steps of +1. Binds to single-stranded DNA, transiently cleaves and then rejoins the ends, introducing a positive supercoil in the process. The scissile phosphodiester is attacked by the catalytic tyrosine of the enzyme, resulting in the formation of a DNA-(5'-phosphotyrosyl)-enzyme intermediate. Involved in rewinding DNA strands in regions of the chromosome that have opened up to allow replication, transcription, DNA repair and/or for DNA protection.</text>
</comment>
<dbReference type="InterPro" id="IPR011545">
    <property type="entry name" value="DEAD/DEAH_box_helicase_dom"/>
</dbReference>
<dbReference type="InterPro" id="IPR013826">
    <property type="entry name" value="Topo_IA_cen_sub3"/>
</dbReference>
<comment type="function">
    <text evidence="14">Modifies the topological state of DNA by introducing positive supercoils in an ATP-dependent process, increasing the linking number in steps of +1. Binds to single-stranded DNA, transiently cleaves and then rejoins the ends, introducing a positive supercoil in the process. The scissile phosphodiester is attacked by the catalytic tyrosine of the enzyme, resulting in the formation of a DNA-(5'-phosphotyrosyl)-enzyme intermediate. Probably involved in rewinding DNA strands in regions of the chromosome that have opened up to allow replication, transcription, DNA repair and/or for DNA protection.</text>
</comment>
<dbReference type="Gene3D" id="1.10.460.10">
    <property type="entry name" value="Topoisomerase I, domain 2"/>
    <property type="match status" value="1"/>
</dbReference>
<comment type="catalytic activity">
    <reaction evidence="13 14 15">
        <text>ATP + H2O = ADP + phosphate + H(+)</text>
        <dbReference type="Rhea" id="RHEA:13065"/>
        <dbReference type="ChEBI" id="CHEBI:15377"/>
        <dbReference type="ChEBI" id="CHEBI:15378"/>
        <dbReference type="ChEBI" id="CHEBI:30616"/>
        <dbReference type="ChEBI" id="CHEBI:43474"/>
        <dbReference type="ChEBI" id="CHEBI:456216"/>
    </reaction>
</comment>
<evidence type="ECO:0000256" key="5">
    <source>
        <dbReference type="ARBA" id="ARBA00022741"/>
    </source>
</evidence>